<keyword evidence="6" id="KW-0238">DNA-binding</keyword>
<dbReference type="GO" id="GO:0005524">
    <property type="term" value="F:ATP binding"/>
    <property type="evidence" value="ECO:0007669"/>
    <property type="project" value="UniProtKB-KW"/>
</dbReference>
<dbReference type="InterPro" id="IPR013701">
    <property type="entry name" value="Lhr-like_DEAD/DEAH_assoc"/>
</dbReference>
<keyword evidence="1" id="KW-0547">Nucleotide-binding</keyword>
<evidence type="ECO:0000256" key="1">
    <source>
        <dbReference type="ARBA" id="ARBA00022741"/>
    </source>
</evidence>
<evidence type="ECO:0000256" key="8">
    <source>
        <dbReference type="ARBA" id="ARBA00023235"/>
    </source>
</evidence>
<evidence type="ECO:0000256" key="4">
    <source>
        <dbReference type="ARBA" id="ARBA00022806"/>
    </source>
</evidence>
<evidence type="ECO:0000256" key="2">
    <source>
        <dbReference type="ARBA" id="ARBA00022763"/>
    </source>
</evidence>
<keyword evidence="4 11" id="KW-0347">Helicase</keyword>
<accession>A0A1I6MZ28</accession>
<evidence type="ECO:0000256" key="7">
    <source>
        <dbReference type="ARBA" id="ARBA00023204"/>
    </source>
</evidence>
<evidence type="ECO:0000259" key="9">
    <source>
        <dbReference type="PROSITE" id="PS51192"/>
    </source>
</evidence>
<dbReference type="Pfam" id="PF23235">
    <property type="entry name" value="WHD_3rd_Lhr"/>
    <property type="match status" value="1"/>
</dbReference>
<dbReference type="PANTHER" id="PTHR47962">
    <property type="entry name" value="ATP-DEPENDENT HELICASE LHR-RELATED-RELATED"/>
    <property type="match status" value="1"/>
</dbReference>
<reference evidence="11 12" key="1">
    <citation type="submission" date="2016-10" db="EMBL/GenBank/DDBJ databases">
        <authorList>
            <person name="de Groot N.N."/>
        </authorList>
    </citation>
    <scope>NUCLEOTIDE SEQUENCE [LARGE SCALE GENOMIC DNA]</scope>
    <source>
        <strain evidence="11 12">DSM 21001</strain>
    </source>
</reference>
<dbReference type="SMART" id="SM00487">
    <property type="entry name" value="DEXDc"/>
    <property type="match status" value="1"/>
</dbReference>
<name>A0A1I6MZ28_9BACT</name>
<dbReference type="SMART" id="SM00490">
    <property type="entry name" value="HELICc"/>
    <property type="match status" value="1"/>
</dbReference>
<evidence type="ECO:0000256" key="6">
    <source>
        <dbReference type="ARBA" id="ARBA00023125"/>
    </source>
</evidence>
<dbReference type="Pfam" id="PF23234">
    <property type="entry name" value="WHD_4th_Lhr"/>
    <property type="match status" value="1"/>
</dbReference>
<dbReference type="InterPro" id="IPR052511">
    <property type="entry name" value="ATP-dep_Helicase"/>
</dbReference>
<gene>
    <name evidence="11" type="ORF">SAMN05421771_3966</name>
</gene>
<dbReference type="OrthoDB" id="9774462at2"/>
<feature type="domain" description="Helicase C-terminal" evidence="10">
    <location>
        <begin position="299"/>
        <end position="457"/>
    </location>
</feature>
<dbReference type="Pfam" id="PF19306">
    <property type="entry name" value="WHD_Lhr"/>
    <property type="match status" value="1"/>
</dbReference>
<dbReference type="InterPro" id="IPR011545">
    <property type="entry name" value="DEAD/DEAH_box_helicase_dom"/>
</dbReference>
<dbReference type="STRING" id="474950.SAMN05421771_3966"/>
<keyword evidence="2" id="KW-0227">DNA damage</keyword>
<dbReference type="InterPro" id="IPR014001">
    <property type="entry name" value="Helicase_ATP-bd"/>
</dbReference>
<dbReference type="Gene3D" id="3.40.50.300">
    <property type="entry name" value="P-loop containing nucleotide triphosphate hydrolases"/>
    <property type="match status" value="2"/>
</dbReference>
<evidence type="ECO:0000256" key="5">
    <source>
        <dbReference type="ARBA" id="ARBA00022840"/>
    </source>
</evidence>
<dbReference type="InterPro" id="IPR027417">
    <property type="entry name" value="P-loop_NTPase"/>
</dbReference>
<dbReference type="PANTHER" id="PTHR47962:SF5">
    <property type="entry name" value="ATP-DEPENDENT HELICASE LHR-RELATED"/>
    <property type="match status" value="1"/>
</dbReference>
<protein>
    <submittedName>
        <fullName evidence="11">ATP dependent helicase, Lhr family</fullName>
    </submittedName>
</protein>
<keyword evidence="3" id="KW-0378">Hydrolase</keyword>
<dbReference type="InterPro" id="IPR001650">
    <property type="entry name" value="Helicase_C-like"/>
</dbReference>
<dbReference type="InterPro" id="IPR045628">
    <property type="entry name" value="Lhr_WH_dom"/>
</dbReference>
<sequence length="1531" mass="168464">MATTAPEIDAALAWAHPVVKEWFVTKFGTATEPQQHGWPSILAGNPTLISAPTGSGKTLSAFLVCIDQLLRQAISGNLLPETQVIYISPLKALSNDVQKNLDGPLAEIQQLANQRGYMCPEIRTGVRTGDTLTRERLQMLKHPPHILVTTPESLYILLTAGKSRENLRRVRTVIVDEIHAIADDKRGAHLALSLERLDALVCGENRLSPGAFLTGLAEPPLRIGLSATQNPIELVAAFLTGTDAGAPHPESGMWVSTEARRSRRPATIIQVGQRRHLDLAIEIPCEELGSIATTTMWTEIYDKLAAYTEQHRSTLVFVNTRKLVEKISFELAGRVGLENVAAHHGSLSRLLRLDAEQRLKNGEIKILIATASLELGIDIGDIDLVCQISSTRAVATAMQRVGRAGHWRGAIPKGRFFSTTRDDLMEQAALIRKMKAGELDRLEIPAEPTDVLMQQIVAMVGAEPWEEDTLFHILRRAYPYRTLTREHFDKLIHLLTEGIESSRGRYGAYLLRDGVHGQLHPRRGSRSIAISNGGAIPDASLFAVILQPEGTQIATLDEHFAVDSSPGDVILLGNASWRIQRVEATGKVLVEDAHGAPPTIPFWEGEAPQRTSVLSDGVADLRHEISERTQNVTPTDVTLLAGRATNPGAPHLAAEMWAAATTAQVELHDCLAWLQENCCIPESAAQQLIAYIVAGRAILGAVPTKRTIIAERFFDDGGGMQLILHAPFGGRINKAWGLALRKRFCRGFNFELQAAATDNGINIALAEQHSFPLSDVFQFLTEHTAQELLEQAAIASPIFKNRWRWAAARSLQLLRFSKGKRIAPQIQRTRSEDLLANVFPQAAACFETIVGDIEIPDHPLCNEVMKDVLTEAMDIEGLKQILRDIASGDIRCLAVDTPVPSQFAHELLNAMPYAFLDEADANERRARATTLRRGLPPTAADDAGRIDPAAIATIRREITPDLRDEHELHDFLHAVVALPVATKPGAPHLASEMWVSRESNHWPQFYQRLEANGRVRTLEVNGILCWTTTERQPHIAALQNETTSVTKEEAIQKLVQGWLQITGPVTATALAAHLALDPADLYQSFLHMEMQGLLLRGVFENAATDDPHAIEWCERRILQRIHRLTLSTLRKQVEAVAPAVYMRWLLGWQHLAPQTQLSGEEGVLEALTQLEGFEAPAVEWERTLLPARVANYDPRWLDELCLSGAVGWGRVSPHPAWSVGDGAAPRRVVPTNAAPITFYIRETADWLPHALAEQCVDQANLDRALSPEALTIRNLLATRGATFTNDLQRIATLTKPQTQHALWELATAGLASADGFDQLRAMMDPRRKSQTADTTKRPTRTSAGRWSLLCEVDPPAPDIRPTKAELQQQAIAKARQLDAALESAARMLLARYGILFRDLLTRESNAPKWRDLLGILRRLEARGEVRGGRFVTGFTGEQFALPHAVESLRTERNQGSEVEVTVAGADPLNLAGIVVPGERVPSIPGKQVVYRNGAAIQPDAILPASAPRKRSLPTFNPPLAPVATPDRLTLF</sequence>
<keyword evidence="5" id="KW-0067">ATP-binding</keyword>
<dbReference type="EMBL" id="FOZL01000002">
    <property type="protein sequence ID" value="SFS20946.1"/>
    <property type="molecule type" value="Genomic_DNA"/>
</dbReference>
<organism evidence="11 12">
    <name type="scientific">Granulicella pectinivorans</name>
    <dbReference type="NCBI Taxonomy" id="474950"/>
    <lineage>
        <taxon>Bacteria</taxon>
        <taxon>Pseudomonadati</taxon>
        <taxon>Acidobacteriota</taxon>
        <taxon>Terriglobia</taxon>
        <taxon>Terriglobales</taxon>
        <taxon>Acidobacteriaceae</taxon>
        <taxon>Granulicella</taxon>
    </lineage>
</organism>
<dbReference type="GO" id="GO:0016887">
    <property type="term" value="F:ATP hydrolysis activity"/>
    <property type="evidence" value="ECO:0007669"/>
    <property type="project" value="TreeGrafter"/>
</dbReference>
<dbReference type="PROSITE" id="PS51194">
    <property type="entry name" value="HELICASE_CTER"/>
    <property type="match status" value="1"/>
</dbReference>
<dbReference type="RefSeq" id="WP_089843012.1">
    <property type="nucleotide sequence ID" value="NZ_FOZL01000002.1"/>
</dbReference>
<feature type="domain" description="Helicase ATP-binding" evidence="9">
    <location>
        <begin position="38"/>
        <end position="247"/>
    </location>
</feature>
<dbReference type="GO" id="GO:0006281">
    <property type="term" value="P:DNA repair"/>
    <property type="evidence" value="ECO:0007669"/>
    <property type="project" value="UniProtKB-KW"/>
</dbReference>
<keyword evidence="8" id="KW-0413">Isomerase</keyword>
<evidence type="ECO:0000256" key="3">
    <source>
        <dbReference type="ARBA" id="ARBA00022801"/>
    </source>
</evidence>
<dbReference type="Pfam" id="PF08494">
    <property type="entry name" value="DEAD_assoc"/>
    <property type="match status" value="1"/>
</dbReference>
<dbReference type="GO" id="GO:0003677">
    <property type="term" value="F:DNA binding"/>
    <property type="evidence" value="ECO:0007669"/>
    <property type="project" value="UniProtKB-KW"/>
</dbReference>
<dbReference type="Proteomes" id="UP000199024">
    <property type="component" value="Unassembled WGS sequence"/>
</dbReference>
<dbReference type="GO" id="GO:0004386">
    <property type="term" value="F:helicase activity"/>
    <property type="evidence" value="ECO:0007669"/>
    <property type="project" value="UniProtKB-KW"/>
</dbReference>
<evidence type="ECO:0000313" key="12">
    <source>
        <dbReference type="Proteomes" id="UP000199024"/>
    </source>
</evidence>
<keyword evidence="12" id="KW-1185">Reference proteome</keyword>
<dbReference type="Pfam" id="PF00271">
    <property type="entry name" value="Helicase_C"/>
    <property type="match status" value="1"/>
</dbReference>
<dbReference type="InterPro" id="IPR055368">
    <property type="entry name" value="WH3_Lhr"/>
</dbReference>
<evidence type="ECO:0000313" key="11">
    <source>
        <dbReference type="EMBL" id="SFS20946.1"/>
    </source>
</evidence>
<dbReference type="Pfam" id="PF00270">
    <property type="entry name" value="DEAD"/>
    <property type="match status" value="1"/>
</dbReference>
<dbReference type="SUPFAM" id="SSF52540">
    <property type="entry name" value="P-loop containing nucleoside triphosphate hydrolases"/>
    <property type="match status" value="1"/>
</dbReference>
<keyword evidence="7" id="KW-0234">DNA repair</keyword>
<dbReference type="InterPro" id="IPR055367">
    <property type="entry name" value="WH4_Lhr"/>
</dbReference>
<evidence type="ECO:0000259" key="10">
    <source>
        <dbReference type="PROSITE" id="PS51194"/>
    </source>
</evidence>
<proteinExistence type="predicted"/>
<dbReference type="PROSITE" id="PS51192">
    <property type="entry name" value="HELICASE_ATP_BIND_1"/>
    <property type="match status" value="1"/>
</dbReference>